<dbReference type="InterPro" id="IPR012341">
    <property type="entry name" value="6hp_glycosidase-like_sf"/>
</dbReference>
<evidence type="ECO:0000313" key="1">
    <source>
        <dbReference type="EMBL" id="SHM42272.1"/>
    </source>
</evidence>
<protein>
    <submittedName>
        <fullName evidence="1">Uncharacterized protein</fullName>
    </submittedName>
</protein>
<name>A0A1M7IN91_9BACT</name>
<dbReference type="Proteomes" id="UP000184420">
    <property type="component" value="Unassembled WGS sequence"/>
</dbReference>
<reference evidence="1 2" key="1">
    <citation type="submission" date="2016-11" db="EMBL/GenBank/DDBJ databases">
        <authorList>
            <person name="Jaros S."/>
            <person name="Januszkiewicz K."/>
            <person name="Wedrychowicz H."/>
        </authorList>
    </citation>
    <scope>NUCLEOTIDE SEQUENCE [LARGE SCALE GENOMIC DNA]</scope>
    <source>
        <strain evidence="1 2">DSM 27406</strain>
    </source>
</reference>
<dbReference type="EMBL" id="FRBL01000008">
    <property type="protein sequence ID" value="SHM42272.1"/>
    <property type="molecule type" value="Genomic_DNA"/>
</dbReference>
<dbReference type="RefSeq" id="WP_073084831.1">
    <property type="nucleotide sequence ID" value="NZ_FRBL01000008.1"/>
</dbReference>
<dbReference type="GO" id="GO:0005975">
    <property type="term" value="P:carbohydrate metabolic process"/>
    <property type="evidence" value="ECO:0007669"/>
    <property type="project" value="InterPro"/>
</dbReference>
<dbReference type="OrthoDB" id="7520791at2"/>
<dbReference type="SUPFAM" id="SSF48208">
    <property type="entry name" value="Six-hairpin glycosidases"/>
    <property type="match status" value="1"/>
</dbReference>
<keyword evidence="2" id="KW-1185">Reference proteome</keyword>
<accession>A0A1M7IN91</accession>
<dbReference type="Gene3D" id="1.50.10.10">
    <property type="match status" value="1"/>
</dbReference>
<sequence length="735" mass="82925">MKGISTQAIHVYTLFNKAIPKPQAAFQIGTLQYEIVQDAGDIWLLTTTSTSHRVAYRIIHSGAPSLRITALDKTRGEVTIQATCDAGVYTAVLTCFTDETGCHLSTTFSPTYEQYLQPWGRDVYPLPYDNSITVPAGSIHYNQVAARTGLLFFSSGETPETLVLYWQNLSALSPYCEATQTSVAGTVGGNWPEVGFLLPGSAEHLLQPGTNYIINDAYILSEPANGADTEAISAAFMHMLAVLYKKIPRPELGYFHWPEIADCSLKELAQNHGCWQNVKDKSYLNAYYCDYDNPAEIMVQLAVLRPLKEYSQYKGMNIPLINDLCDNVYTFYDERLKTLVRWLPNMSDQLKNDEDHKEPEVMDSWYLYHPMMHLLACEQMGIHLPDSQTRNMLEFGMRVARHFNYEWPVMYNIYTLEVVRAEAREGEGGENDVPGLYAYVMLKAWELYQEDKYLREAYQAAGKLFNKGFKLMYQANNTAFAAVAALKLYQATGEQRFAAASVSCIAALYSNMWIWHCDYGHGKNWNSFFAVFPLREAPYTAAYEENEVMMALTEYLELATALDIQEDVLFMVCEFLKYLPGRCFYYYPFNLPEDMVSDKPKEGQPMRHIYIPLEDLQEGWNQSGTVGLEIYGAGIPFSIYTRYYHQLPDSGILIYAALPIKSTVAAANGKYTITFYGTADNTGICRLIPADSSVTLRATIARAGAAVAYSTTPEKHLKFEVSGSDEITITLQTDL</sequence>
<dbReference type="AlphaFoldDB" id="A0A1M7IN91"/>
<evidence type="ECO:0000313" key="2">
    <source>
        <dbReference type="Proteomes" id="UP000184420"/>
    </source>
</evidence>
<dbReference type="InterPro" id="IPR008928">
    <property type="entry name" value="6-hairpin_glycosidase_sf"/>
</dbReference>
<proteinExistence type="predicted"/>
<organism evidence="1 2">
    <name type="scientific">Chitinophaga jiangningensis</name>
    <dbReference type="NCBI Taxonomy" id="1419482"/>
    <lineage>
        <taxon>Bacteria</taxon>
        <taxon>Pseudomonadati</taxon>
        <taxon>Bacteroidota</taxon>
        <taxon>Chitinophagia</taxon>
        <taxon>Chitinophagales</taxon>
        <taxon>Chitinophagaceae</taxon>
        <taxon>Chitinophaga</taxon>
    </lineage>
</organism>
<gene>
    <name evidence="1" type="ORF">SAMN05444266_10834</name>
</gene>